<evidence type="ECO:0000256" key="1">
    <source>
        <dbReference type="ARBA" id="ARBA00004141"/>
    </source>
</evidence>
<keyword evidence="3" id="KW-1133">Transmembrane helix</keyword>
<gene>
    <name evidence="5" type="ORF">EWV91_07450</name>
</gene>
<dbReference type="GO" id="GO:0016020">
    <property type="term" value="C:membrane"/>
    <property type="evidence" value="ECO:0007669"/>
    <property type="project" value="UniProtKB-SubCell"/>
</dbReference>
<reference evidence="5 6" key="1">
    <citation type="submission" date="2019-01" db="EMBL/GenBank/DDBJ databases">
        <title>Coherence of Microcystis species and biogeography revealed through population genomics.</title>
        <authorList>
            <person name="Perez-Carrascal O.M."/>
            <person name="Terrat Y."/>
            <person name="Giani A."/>
            <person name="Fortin N."/>
            <person name="Tromas N."/>
            <person name="Shapiro B.J."/>
        </authorList>
    </citation>
    <scope>NUCLEOTIDE SEQUENCE [LARGE SCALE GENOMIC DNA]</scope>
    <source>
        <strain evidence="5">Ma_QC_Ca_00000000_S207</strain>
    </source>
</reference>
<organism evidence="5 6">
    <name type="scientific">Microcystis aeruginosa Ma_QC_Ca_00000000_S207</name>
    <dbReference type="NCBI Taxonomy" id="2486251"/>
    <lineage>
        <taxon>Bacteria</taxon>
        <taxon>Bacillati</taxon>
        <taxon>Cyanobacteriota</taxon>
        <taxon>Cyanophyceae</taxon>
        <taxon>Oscillatoriophycideae</taxon>
        <taxon>Chroococcales</taxon>
        <taxon>Microcystaceae</taxon>
        <taxon>Microcystis</taxon>
    </lineage>
</organism>
<feature type="compositionally biased region" description="Polar residues" evidence="2">
    <location>
        <begin position="1"/>
        <end position="13"/>
    </location>
</feature>
<dbReference type="Proteomes" id="UP000320293">
    <property type="component" value="Unassembled WGS sequence"/>
</dbReference>
<dbReference type="EMBL" id="SFBF01000137">
    <property type="protein sequence ID" value="TRU49557.1"/>
    <property type="molecule type" value="Genomic_DNA"/>
</dbReference>
<dbReference type="PANTHER" id="PTHR33222">
    <property type="match status" value="1"/>
</dbReference>
<name>A0A552FSH2_MICAE</name>
<keyword evidence="3" id="KW-0812">Transmembrane</keyword>
<comment type="caution">
    <text evidence="5">The sequence shown here is derived from an EMBL/GenBank/DDBJ whole genome shotgun (WGS) entry which is preliminary data.</text>
</comment>
<feature type="compositionally biased region" description="Low complexity" evidence="2">
    <location>
        <begin position="20"/>
        <end position="30"/>
    </location>
</feature>
<feature type="transmembrane region" description="Helical" evidence="3">
    <location>
        <begin position="69"/>
        <end position="89"/>
    </location>
</feature>
<dbReference type="InterPro" id="IPR025564">
    <property type="entry name" value="CAAD_dom"/>
</dbReference>
<feature type="domain" description="Cyanobacterial aminoacyl-tRNA synthetase CAAD" evidence="4">
    <location>
        <begin position="56"/>
        <end position="140"/>
    </location>
</feature>
<dbReference type="Pfam" id="PF14159">
    <property type="entry name" value="CAAD"/>
    <property type="match status" value="1"/>
</dbReference>
<evidence type="ECO:0000256" key="3">
    <source>
        <dbReference type="SAM" id="Phobius"/>
    </source>
</evidence>
<sequence length="146" mass="16197">MESMQPTETQNPIRTDLPGSLSKPSSSSSSSTEQIWSEYVEPVWGSVMSYLANVPDYIGSFFSGYKKPLIVLVAILASFVTVKVTLAVLDAIDDIPLLAPILQLVGIVYSGWFVWRYLLKDENRRELLAEIDALKAQVFGSHNNTL</sequence>
<accession>A0A552FSH2</accession>
<proteinExistence type="predicted"/>
<evidence type="ECO:0000313" key="5">
    <source>
        <dbReference type="EMBL" id="TRU49557.1"/>
    </source>
</evidence>
<dbReference type="GO" id="GO:0009579">
    <property type="term" value="C:thylakoid"/>
    <property type="evidence" value="ECO:0007669"/>
    <property type="project" value="InterPro"/>
</dbReference>
<dbReference type="AlphaFoldDB" id="A0A552FSH2"/>
<dbReference type="PANTHER" id="PTHR33222:SF4">
    <property type="entry name" value="PROTEIN CURVATURE THYLAKOID 1A, CHLOROPLASTIC"/>
    <property type="match status" value="1"/>
</dbReference>
<comment type="subcellular location">
    <subcellularLocation>
        <location evidence="1">Membrane</location>
        <topology evidence="1">Multi-pass membrane protein</topology>
    </subcellularLocation>
</comment>
<keyword evidence="3" id="KW-0472">Membrane</keyword>
<feature type="region of interest" description="Disordered" evidence="2">
    <location>
        <begin position="1"/>
        <end position="30"/>
    </location>
</feature>
<evidence type="ECO:0000259" key="4">
    <source>
        <dbReference type="Pfam" id="PF14159"/>
    </source>
</evidence>
<evidence type="ECO:0000256" key="2">
    <source>
        <dbReference type="SAM" id="MobiDB-lite"/>
    </source>
</evidence>
<feature type="transmembrane region" description="Helical" evidence="3">
    <location>
        <begin position="95"/>
        <end position="115"/>
    </location>
</feature>
<dbReference type="InterPro" id="IPR033344">
    <property type="entry name" value="CURT1"/>
</dbReference>
<protein>
    <recommendedName>
        <fullName evidence="4">Cyanobacterial aminoacyl-tRNA synthetase CAAD domain-containing protein</fullName>
    </recommendedName>
</protein>
<evidence type="ECO:0000313" key="6">
    <source>
        <dbReference type="Proteomes" id="UP000320293"/>
    </source>
</evidence>